<evidence type="ECO:0000313" key="3">
    <source>
        <dbReference type="Proteomes" id="UP000696485"/>
    </source>
</evidence>
<feature type="compositionally biased region" description="Low complexity" evidence="1">
    <location>
        <begin position="66"/>
        <end position="79"/>
    </location>
</feature>
<evidence type="ECO:0000313" key="2">
    <source>
        <dbReference type="EMBL" id="KAF9326496.1"/>
    </source>
</evidence>
<feature type="compositionally biased region" description="Basic and acidic residues" evidence="1">
    <location>
        <begin position="384"/>
        <end position="398"/>
    </location>
</feature>
<protein>
    <submittedName>
        <fullName evidence="2">Uncharacterized protein</fullName>
    </submittedName>
</protein>
<feature type="compositionally biased region" description="Basic and acidic residues" evidence="1">
    <location>
        <begin position="350"/>
        <end position="375"/>
    </location>
</feature>
<feature type="region of interest" description="Disordered" evidence="1">
    <location>
        <begin position="291"/>
        <end position="404"/>
    </location>
</feature>
<accession>A0A9P5SFX0</accession>
<dbReference type="EMBL" id="JAAAUY010000775">
    <property type="protein sequence ID" value="KAF9326496.1"/>
    <property type="molecule type" value="Genomic_DNA"/>
</dbReference>
<reference evidence="2" key="1">
    <citation type="journal article" date="2020" name="Fungal Divers.">
        <title>Resolving the Mortierellaceae phylogeny through synthesis of multi-gene phylogenetics and phylogenomics.</title>
        <authorList>
            <person name="Vandepol N."/>
            <person name="Liber J."/>
            <person name="Desiro A."/>
            <person name="Na H."/>
            <person name="Kennedy M."/>
            <person name="Barry K."/>
            <person name="Grigoriev I.V."/>
            <person name="Miller A.N."/>
            <person name="O'Donnell K."/>
            <person name="Stajich J.E."/>
            <person name="Bonito G."/>
        </authorList>
    </citation>
    <scope>NUCLEOTIDE SEQUENCE</scope>
    <source>
        <strain evidence="2">NVP1</strain>
    </source>
</reference>
<feature type="compositionally biased region" description="Basic and acidic residues" evidence="1">
    <location>
        <begin position="54"/>
        <end position="64"/>
    </location>
</feature>
<dbReference type="AlphaFoldDB" id="A0A9P5SFX0"/>
<feature type="compositionally biased region" description="Acidic residues" evidence="1">
    <location>
        <begin position="327"/>
        <end position="349"/>
    </location>
</feature>
<name>A0A9P5SFX0_9FUNG</name>
<proteinExistence type="predicted"/>
<comment type="caution">
    <text evidence="2">The sequence shown here is derived from an EMBL/GenBank/DDBJ whole genome shotgun (WGS) entry which is preliminary data.</text>
</comment>
<sequence length="547" mass="60520">MIISQGAGLRSNYLRLLTVAVVALSMITAPALSIPIANPRSISSGSVPGSGFESKPDLAGELRRPSSSSSSSSSSSLSSPMKRAVTPIAVPPPKTPQHPAKEYAFDIRNPSPNDVWVSGKIEGVSWFFTDLPAGATIDISFIPVDPDTNPEAKILTRRPLLRKLHALDFYTDLIVPYDLLTREQLLKEQKGDGTDVSMFKTGALEGGTIPKESLDLDHANETMTILGPNETTADISAQDFTSQARLVVSVYKGKTNTLLAQKSVFPVLIKRDHLRDLRTVLIDMDQLHNATTTTNANNDNIPNPIDERTPDTPVEGDDTSDEHDGVDSEEYDIDPEDVHDDMSEGDDDMDMPKDMGHDGHGEEQEQPNHDGEGGHGGHSGQGEPMHEGEHDHERDPSHVIDPNHFQNDEDVRIWKEHEDDPGYNPTIKVEQAGTIQITKWIDNKERFFVGAPYVMAWEFPEEGQGLSGFVNVYVEDAETAKRYDIVAGNWPSDVLFMYLHPTEVMMSADPSKRIVLRARVELDLMKDGNFQRYTGFSKPFWVERGAL</sequence>
<gene>
    <name evidence="2" type="ORF">BG006_010085</name>
</gene>
<organism evidence="2 3">
    <name type="scientific">Podila minutissima</name>
    <dbReference type="NCBI Taxonomy" id="64525"/>
    <lineage>
        <taxon>Eukaryota</taxon>
        <taxon>Fungi</taxon>
        <taxon>Fungi incertae sedis</taxon>
        <taxon>Mucoromycota</taxon>
        <taxon>Mortierellomycotina</taxon>
        <taxon>Mortierellomycetes</taxon>
        <taxon>Mortierellales</taxon>
        <taxon>Mortierellaceae</taxon>
        <taxon>Podila</taxon>
    </lineage>
</organism>
<feature type="region of interest" description="Disordered" evidence="1">
    <location>
        <begin position="44"/>
        <end position="96"/>
    </location>
</feature>
<feature type="compositionally biased region" description="Low complexity" evidence="1">
    <location>
        <begin position="291"/>
        <end position="304"/>
    </location>
</feature>
<dbReference type="Proteomes" id="UP000696485">
    <property type="component" value="Unassembled WGS sequence"/>
</dbReference>
<evidence type="ECO:0000256" key="1">
    <source>
        <dbReference type="SAM" id="MobiDB-lite"/>
    </source>
</evidence>
<keyword evidence="3" id="KW-1185">Reference proteome</keyword>